<feature type="region of interest" description="Disordered" evidence="8">
    <location>
        <begin position="292"/>
        <end position="344"/>
    </location>
</feature>
<feature type="region of interest" description="Disordered" evidence="8">
    <location>
        <begin position="101"/>
        <end position="127"/>
    </location>
</feature>
<evidence type="ECO:0000256" key="5">
    <source>
        <dbReference type="ARBA" id="ARBA00023187"/>
    </source>
</evidence>
<keyword evidence="5" id="KW-0508">mRNA splicing</keyword>
<dbReference type="Pfam" id="PF08312">
    <property type="entry name" value="cwf21"/>
    <property type="match status" value="1"/>
</dbReference>
<evidence type="ECO:0000259" key="9">
    <source>
        <dbReference type="PROSITE" id="PS50106"/>
    </source>
</evidence>
<protein>
    <submittedName>
        <fullName evidence="10">Srrm2 protein</fullName>
    </submittedName>
</protein>
<evidence type="ECO:0000256" key="6">
    <source>
        <dbReference type="ARBA" id="ARBA00023242"/>
    </source>
</evidence>
<dbReference type="EMBL" id="JWZX01003043">
    <property type="protein sequence ID" value="KOO24876.1"/>
    <property type="molecule type" value="Genomic_DNA"/>
</dbReference>
<evidence type="ECO:0000256" key="3">
    <source>
        <dbReference type="ARBA" id="ARBA00022664"/>
    </source>
</evidence>
<dbReference type="InterPro" id="IPR001478">
    <property type="entry name" value="PDZ"/>
</dbReference>
<feature type="domain" description="PDZ" evidence="9">
    <location>
        <begin position="222"/>
        <end position="272"/>
    </location>
</feature>
<reference evidence="11" key="1">
    <citation type="journal article" date="2015" name="PLoS Genet.">
        <title>Genome Sequence and Transcriptome Analyses of Chrysochromulina tobin: Metabolic Tools for Enhanced Algal Fitness in the Prominent Order Prymnesiales (Haptophyceae).</title>
        <authorList>
            <person name="Hovde B.T."/>
            <person name="Deodato C.R."/>
            <person name="Hunsperger H.M."/>
            <person name="Ryken S.A."/>
            <person name="Yost W."/>
            <person name="Jha R.K."/>
            <person name="Patterson J."/>
            <person name="Monnat R.J. Jr."/>
            <person name="Barlow S.B."/>
            <person name="Starkenburg S.R."/>
            <person name="Cattolico R.A."/>
        </authorList>
    </citation>
    <scope>NUCLEOTIDE SEQUENCE</scope>
    <source>
        <strain evidence="11">CCMP291</strain>
    </source>
</reference>
<gene>
    <name evidence="10" type="ORF">Ctob_004155</name>
</gene>
<dbReference type="SMART" id="SM00228">
    <property type="entry name" value="PDZ"/>
    <property type="match status" value="1"/>
</dbReference>
<evidence type="ECO:0000256" key="1">
    <source>
        <dbReference type="ARBA" id="ARBA00004123"/>
    </source>
</evidence>
<dbReference type="CDD" id="cd21373">
    <property type="entry name" value="cwf21_SRRM2-like"/>
    <property type="match status" value="1"/>
</dbReference>
<evidence type="ECO:0000313" key="11">
    <source>
        <dbReference type="Proteomes" id="UP000037460"/>
    </source>
</evidence>
<dbReference type="GO" id="GO:0006397">
    <property type="term" value="P:mRNA processing"/>
    <property type="evidence" value="ECO:0007669"/>
    <property type="project" value="UniProtKB-KW"/>
</dbReference>
<comment type="subcellular location">
    <subcellularLocation>
        <location evidence="1">Nucleus</location>
    </subcellularLocation>
</comment>
<dbReference type="GO" id="GO:0008380">
    <property type="term" value="P:RNA splicing"/>
    <property type="evidence" value="ECO:0007669"/>
    <property type="project" value="UniProtKB-KW"/>
</dbReference>
<evidence type="ECO:0000256" key="7">
    <source>
        <dbReference type="SAM" id="Coils"/>
    </source>
</evidence>
<dbReference type="GO" id="GO:0005681">
    <property type="term" value="C:spliceosomal complex"/>
    <property type="evidence" value="ECO:0007669"/>
    <property type="project" value="UniProtKB-KW"/>
</dbReference>
<feature type="region of interest" description="Disordered" evidence="8">
    <location>
        <begin position="160"/>
        <end position="213"/>
    </location>
</feature>
<keyword evidence="11" id="KW-1185">Reference proteome</keyword>
<evidence type="ECO:0000256" key="2">
    <source>
        <dbReference type="ARBA" id="ARBA00005954"/>
    </source>
</evidence>
<keyword evidence="7" id="KW-0175">Coiled coil</keyword>
<dbReference type="SUPFAM" id="SSF50156">
    <property type="entry name" value="PDZ domain-like"/>
    <property type="match status" value="1"/>
</dbReference>
<feature type="compositionally biased region" description="Basic and acidic residues" evidence="8">
    <location>
        <begin position="30"/>
        <end position="45"/>
    </location>
</feature>
<dbReference type="PROSITE" id="PS50106">
    <property type="entry name" value="PDZ"/>
    <property type="match status" value="1"/>
</dbReference>
<dbReference type="InterPro" id="IPR051372">
    <property type="entry name" value="CWC21"/>
</dbReference>
<comment type="similarity">
    <text evidence="2">Belongs to the CWC21 family.</text>
</comment>
<evidence type="ECO:0000256" key="8">
    <source>
        <dbReference type="SAM" id="MobiDB-lite"/>
    </source>
</evidence>
<sequence>MYNGIGLASVRGSGTNGYVTKNMAHVSRQRQADRKSQDHFREPPKLRAPAKANSEILDHNRKREVEVKCLALQEQLEEQGLAADEVEEKVSALRTKLLVKLPAPGESSSSGVGGRTGETHADAERKAAEAAALKGALGISESYVPGQAFDRELQQKLKEERMAKREAEEQARREAEEELEREREREERRKRKEARREEKEAARAEKKLRRSKHPDLKKKYVTLTLVRKDDSLGLSLDNNHVTAVKPGGAAAEAGVLVGDIIVEVMGKDCNIEPFGSLLPKNKSLPVKLKAMRFVKDDGVKKPKKPKTTETEGEASTSAETKPDETKEEPEKEAQADEAKEETKA</sequence>
<dbReference type="PANTHER" id="PTHR36562">
    <property type="entry name" value="SERINE/ARGININE REPETITIVE MATRIX 2"/>
    <property type="match status" value="1"/>
</dbReference>
<dbReference type="InterPro" id="IPR036034">
    <property type="entry name" value="PDZ_sf"/>
</dbReference>
<dbReference type="InterPro" id="IPR013170">
    <property type="entry name" value="mRNA_splic_Cwf21_dom"/>
</dbReference>
<keyword evidence="6" id="KW-0539">Nucleus</keyword>
<comment type="caution">
    <text evidence="10">The sequence shown here is derived from an EMBL/GenBank/DDBJ whole genome shotgun (WGS) entry which is preliminary data.</text>
</comment>
<dbReference type="OrthoDB" id="10267305at2759"/>
<dbReference type="Proteomes" id="UP000037460">
    <property type="component" value="Unassembled WGS sequence"/>
</dbReference>
<keyword evidence="4" id="KW-0747">Spliceosome</keyword>
<keyword evidence="3" id="KW-0507">mRNA processing</keyword>
<dbReference type="PANTHER" id="PTHR36562:SF5">
    <property type="entry name" value="SERINE_ARGININE REPETITIVE MATRIX 2"/>
    <property type="match status" value="1"/>
</dbReference>
<dbReference type="AlphaFoldDB" id="A0A0M0JE63"/>
<evidence type="ECO:0000313" key="10">
    <source>
        <dbReference type="EMBL" id="KOO24876.1"/>
    </source>
</evidence>
<feature type="coiled-coil region" evidence="7">
    <location>
        <begin position="69"/>
        <end position="96"/>
    </location>
</feature>
<feature type="compositionally biased region" description="Basic and acidic residues" evidence="8">
    <location>
        <begin position="160"/>
        <end position="187"/>
    </location>
</feature>
<proteinExistence type="inferred from homology"/>
<dbReference type="SMART" id="SM01115">
    <property type="entry name" value="cwf21"/>
    <property type="match status" value="1"/>
</dbReference>
<name>A0A0M0JE63_9EUKA</name>
<feature type="region of interest" description="Disordered" evidence="8">
    <location>
        <begin position="23"/>
        <end position="59"/>
    </location>
</feature>
<dbReference type="Gene3D" id="6.10.140.420">
    <property type="match status" value="1"/>
</dbReference>
<organism evidence="10 11">
    <name type="scientific">Chrysochromulina tobinii</name>
    <dbReference type="NCBI Taxonomy" id="1460289"/>
    <lineage>
        <taxon>Eukaryota</taxon>
        <taxon>Haptista</taxon>
        <taxon>Haptophyta</taxon>
        <taxon>Prymnesiophyceae</taxon>
        <taxon>Prymnesiales</taxon>
        <taxon>Chrysochromulinaceae</taxon>
        <taxon>Chrysochromulina</taxon>
    </lineage>
</organism>
<dbReference type="Gene3D" id="2.30.42.10">
    <property type="match status" value="1"/>
</dbReference>
<dbReference type="InterPro" id="IPR041489">
    <property type="entry name" value="PDZ_6"/>
</dbReference>
<dbReference type="Pfam" id="PF17820">
    <property type="entry name" value="PDZ_6"/>
    <property type="match status" value="1"/>
</dbReference>
<feature type="compositionally biased region" description="Basic and acidic residues" evidence="8">
    <location>
        <begin position="320"/>
        <end position="344"/>
    </location>
</feature>
<accession>A0A0M0JE63</accession>
<feature type="compositionally biased region" description="Basic and acidic residues" evidence="8">
    <location>
        <begin position="194"/>
        <end position="205"/>
    </location>
</feature>
<evidence type="ECO:0000256" key="4">
    <source>
        <dbReference type="ARBA" id="ARBA00022728"/>
    </source>
</evidence>
<feature type="compositionally biased region" description="Basic and acidic residues" evidence="8">
    <location>
        <begin position="117"/>
        <end position="127"/>
    </location>
</feature>